<evidence type="ECO:0000313" key="2">
    <source>
        <dbReference type="EMBL" id="ORB67118.1"/>
    </source>
</evidence>
<name>A0A1X0JW64_9MYCO</name>
<dbReference type="EMBL" id="MVIM01000003">
    <property type="protein sequence ID" value="ORB67118.1"/>
    <property type="molecule type" value="Genomic_DNA"/>
</dbReference>
<sequence length="132" mass="14275">MPPSVARETGLQVKTILAARSVSAEFPEILDIGGVRSDPLKWHPHGLAIDVMIPNARSAAGKALGDSVLAYVLKNAERFGVNHAIWRQTIYRPNGSKRAMSDGGSDTANHYDHVHIATDGGGYPRDGQTYLR</sequence>
<evidence type="ECO:0000259" key="1">
    <source>
        <dbReference type="Pfam" id="PF26571"/>
    </source>
</evidence>
<dbReference type="AlphaFoldDB" id="A0A1X0JW64"/>
<protein>
    <recommendedName>
        <fullName evidence="1">ARB-07466-like C-terminal domain-containing protein</fullName>
    </recommendedName>
</protein>
<gene>
    <name evidence="2" type="ORF">BST47_05935</name>
</gene>
<dbReference type="STRING" id="75922.BST47_05935"/>
<organism evidence="2 3">
    <name type="scientific">Mycolicibacterium tusciae</name>
    <dbReference type="NCBI Taxonomy" id="75922"/>
    <lineage>
        <taxon>Bacteria</taxon>
        <taxon>Bacillati</taxon>
        <taxon>Actinomycetota</taxon>
        <taxon>Actinomycetes</taxon>
        <taxon>Mycobacteriales</taxon>
        <taxon>Mycobacteriaceae</taxon>
        <taxon>Mycolicibacterium</taxon>
    </lineage>
</organism>
<accession>A0A1X0JW64</accession>
<evidence type="ECO:0000313" key="3">
    <source>
        <dbReference type="Proteomes" id="UP000192411"/>
    </source>
</evidence>
<comment type="caution">
    <text evidence="2">The sequence shown here is derived from an EMBL/GenBank/DDBJ whole genome shotgun (WGS) entry which is preliminary data.</text>
</comment>
<dbReference type="Proteomes" id="UP000192411">
    <property type="component" value="Unassembled WGS sequence"/>
</dbReference>
<reference evidence="2 3" key="1">
    <citation type="submission" date="2017-02" db="EMBL/GenBank/DDBJ databases">
        <title>The new phylogeny of genus Mycobacterium.</title>
        <authorList>
            <person name="Tortoli E."/>
            <person name="Trovato A."/>
            <person name="Cirillo D.M."/>
        </authorList>
    </citation>
    <scope>NUCLEOTIDE SEQUENCE [LARGE SCALE GENOMIC DNA]</scope>
    <source>
        <strain evidence="2 3">DSM 44338</strain>
    </source>
</reference>
<dbReference type="Pfam" id="PF26571">
    <property type="entry name" value="VldE"/>
    <property type="match status" value="1"/>
</dbReference>
<keyword evidence="3" id="KW-1185">Reference proteome</keyword>
<dbReference type="InterPro" id="IPR058593">
    <property type="entry name" value="ARB_07466-like_C"/>
</dbReference>
<dbReference type="OrthoDB" id="2989771at2"/>
<feature type="domain" description="ARB-07466-like C-terminal" evidence="1">
    <location>
        <begin position="8"/>
        <end position="111"/>
    </location>
</feature>
<proteinExistence type="predicted"/>